<dbReference type="InterPro" id="IPR050678">
    <property type="entry name" value="DNA_Partitioning_ATPase"/>
</dbReference>
<proteinExistence type="predicted"/>
<dbReference type="SUPFAM" id="SSF52540">
    <property type="entry name" value="P-loop containing nucleoside triphosphate hydrolases"/>
    <property type="match status" value="1"/>
</dbReference>
<dbReference type="OrthoDB" id="5288747at2"/>
<evidence type="ECO:0000313" key="2">
    <source>
        <dbReference type="Proteomes" id="UP000029986"/>
    </source>
</evidence>
<dbReference type="HOGENOM" id="CLU_037612_7_0_6"/>
<evidence type="ECO:0000313" key="1">
    <source>
        <dbReference type="EMBL" id="AIU71742.1"/>
    </source>
</evidence>
<dbReference type="KEGG" id="hav:AT03_04555"/>
<dbReference type="PANTHER" id="PTHR13696:SF99">
    <property type="entry name" value="COBYRINIC ACID AC-DIAMIDE SYNTHASE"/>
    <property type="match status" value="1"/>
</dbReference>
<accession>A0A097QZ48</accession>
<protein>
    <recommendedName>
        <fullName evidence="3">Chromosome partitioning protein ParA</fullName>
    </recommendedName>
</protein>
<keyword evidence="2" id="KW-1185">Reference proteome</keyword>
<evidence type="ECO:0008006" key="3">
    <source>
        <dbReference type="Google" id="ProtNLM"/>
    </source>
</evidence>
<gene>
    <name evidence="1" type="ORF">AT03_04555</name>
</gene>
<dbReference type="Gene3D" id="3.40.50.300">
    <property type="entry name" value="P-loop containing nucleotide triphosphate hydrolases"/>
    <property type="match status" value="1"/>
</dbReference>
<dbReference type="AlphaFoldDB" id="A0A097QZ48"/>
<name>A0A097QZ48_HAFAL</name>
<sequence length="267" mass="29705">MPMICICSPQGGSGRSSLAVNLASAYAHRGNKVLLIDLNVQNSLLLHFNIGDGVVQGFVPNIGNEPDWTQYIHKVGTNLYLLPYGDATFQQHNHFEFLLHQDPALVVRGLEKLNLFPGLVVIVDMPSGPHMALRQIQPLVDMHIVMLQPDGISPALLSKLEDNRFLDMPLNKNGSQYYVLNQTDSRYEMSHDIEIYFKQTLSDRLLGNIHRDSSVSAALTSQKQLREYRPSSAALFDIDSIEQKISALLDITVGENGAMLKLTGNRP</sequence>
<dbReference type="EMBL" id="CP009706">
    <property type="protein sequence ID" value="AIU71742.1"/>
    <property type="molecule type" value="Genomic_DNA"/>
</dbReference>
<organism evidence="1 2">
    <name type="scientific">Hafnia alvei FB1</name>
    <dbReference type="NCBI Taxonomy" id="1453496"/>
    <lineage>
        <taxon>Bacteria</taxon>
        <taxon>Pseudomonadati</taxon>
        <taxon>Pseudomonadota</taxon>
        <taxon>Gammaproteobacteria</taxon>
        <taxon>Enterobacterales</taxon>
        <taxon>Hafniaceae</taxon>
        <taxon>Hafnia</taxon>
    </lineage>
</organism>
<dbReference type="eggNOG" id="COG1192">
    <property type="taxonomic scope" value="Bacteria"/>
</dbReference>
<dbReference type="Pfam" id="PF06564">
    <property type="entry name" value="CBP_BcsQ"/>
    <property type="match status" value="1"/>
</dbReference>
<dbReference type="PATRIC" id="fig|1453496.5.peg.908"/>
<dbReference type="InterPro" id="IPR017746">
    <property type="entry name" value="Cellulose_synthase_operon_BcsQ"/>
</dbReference>
<dbReference type="InterPro" id="IPR027417">
    <property type="entry name" value="P-loop_NTPase"/>
</dbReference>
<dbReference type="CDD" id="cd02042">
    <property type="entry name" value="ParAB_family"/>
    <property type="match status" value="1"/>
</dbReference>
<dbReference type="PANTHER" id="PTHR13696">
    <property type="entry name" value="P-LOOP CONTAINING NUCLEOSIDE TRIPHOSPHATE HYDROLASE"/>
    <property type="match status" value="1"/>
</dbReference>
<dbReference type="Proteomes" id="UP000029986">
    <property type="component" value="Chromosome"/>
</dbReference>
<reference evidence="1 2" key="1">
    <citation type="journal article" date="2014" name="Gut Pathog.">
        <title>Gene clusters of Hafnia alvei strain FB1 important in survival and pathogenesis: a draft genome perspective.</title>
        <authorList>
            <person name="Tan J.Y."/>
            <person name="Yin W.F."/>
            <person name="Chan K.G."/>
        </authorList>
    </citation>
    <scope>NUCLEOTIDE SEQUENCE [LARGE SCALE GENOMIC DNA]</scope>
    <source>
        <strain evidence="1 2">FB1</strain>
    </source>
</reference>
<dbReference type="RefSeq" id="WP_025801601.1">
    <property type="nucleotide sequence ID" value="NZ_CP009706.1"/>
</dbReference>